<dbReference type="RefSeq" id="WP_059175969.1">
    <property type="nucleotide sequence ID" value="NZ_BCNO01000001.1"/>
</dbReference>
<dbReference type="AlphaFoldDB" id="A0A0U9HNE4"/>
<comment type="caution">
    <text evidence="1">The sequence shown here is derived from an EMBL/GenBank/DDBJ whole genome shotgun (WGS) entry which is preliminary data.</text>
</comment>
<evidence type="ECO:0000313" key="1">
    <source>
        <dbReference type="EMBL" id="GAQ94523.1"/>
    </source>
</evidence>
<sequence length="123" mass="14826">MKNFRILTTELEAIKHQMEQLCNLFRAEFGGDGLKNNKLVLKLANCANKKCPYCPHGPYWYRAFFNTRTRKFMFKYIGSSLKKSMLKGNEMQHWDRLKFYDNEIKRLKKEKQLIIKELKKLEK</sequence>
<keyword evidence="2" id="KW-1185">Reference proteome</keyword>
<dbReference type="EMBL" id="BCNO01000001">
    <property type="protein sequence ID" value="GAQ94523.1"/>
    <property type="molecule type" value="Genomic_DNA"/>
</dbReference>
<organism evidence="1 2">
    <name type="scientific">Thermodesulfovibrio aggregans</name>
    <dbReference type="NCBI Taxonomy" id="86166"/>
    <lineage>
        <taxon>Bacteria</taxon>
        <taxon>Pseudomonadati</taxon>
        <taxon>Nitrospirota</taxon>
        <taxon>Thermodesulfovibrionia</taxon>
        <taxon>Thermodesulfovibrionales</taxon>
        <taxon>Thermodesulfovibrionaceae</taxon>
        <taxon>Thermodesulfovibrio</taxon>
    </lineage>
</organism>
<gene>
    <name evidence="1" type="ORF">TAGGR_1707</name>
</gene>
<dbReference type="STRING" id="86166.TAGGR_1707"/>
<name>A0A0U9HNE4_9BACT</name>
<proteinExistence type="predicted"/>
<protein>
    <submittedName>
        <fullName evidence="1">Uncharacterized protein</fullName>
    </submittedName>
</protein>
<reference evidence="2" key="1">
    <citation type="submission" date="2016-01" db="EMBL/GenBank/DDBJ databases">
        <title>Draft genome sequence of Thermodesulfovibrio aggregans strain TGE-P1.</title>
        <authorList>
            <person name="Sekiguchi Y."/>
            <person name="Ohashi A."/>
            <person name="Matsuura N."/>
            <person name="Tourlousse M.D."/>
        </authorList>
    </citation>
    <scope>NUCLEOTIDE SEQUENCE [LARGE SCALE GENOMIC DNA]</scope>
    <source>
        <strain evidence="2">TGE-P1</strain>
    </source>
</reference>
<evidence type="ECO:0000313" key="2">
    <source>
        <dbReference type="Proteomes" id="UP000054976"/>
    </source>
</evidence>
<accession>A0A0U9HNE4</accession>
<dbReference type="Proteomes" id="UP000054976">
    <property type="component" value="Unassembled WGS sequence"/>
</dbReference>